<dbReference type="HOGENOM" id="CLU_067089_1_0_6"/>
<sequence length="193" mass="22587">MYLWNIQISSAFLEVISLYEVTLRNTLVKALEPNYRQYSILNDNFIRALRHETREALIVAVNKVSLNSHKYSAVRGAHGMIQPLKIDPRDVPVGKVVAELNFVFWENMLSKTHSSRWKAHYKEAFPNLVVEPNIGIECQIARIHQITGKVRELRNRICHHEPIFDENKINLSELYTQIKEVLNYISRLDKYTK</sequence>
<dbReference type="Proteomes" id="UP000001022">
    <property type="component" value="Chromosome"/>
</dbReference>
<dbReference type="RefSeq" id="WP_010944841.1">
    <property type="nucleotide sequence ID" value="NC_002940.2"/>
</dbReference>
<dbReference type="EMBL" id="AE017143">
    <property type="protein sequence ID" value="AAP95791.1"/>
    <property type="molecule type" value="Genomic_DNA"/>
</dbReference>
<gene>
    <name evidence="1" type="ordered locus">HD_0907</name>
</gene>
<dbReference type="OrthoDB" id="9813050at2"/>
<proteinExistence type="predicted"/>
<name>Q7VMR5_HAEDU</name>
<dbReference type="STRING" id="233412.HD_0907"/>
<evidence type="ECO:0000313" key="1">
    <source>
        <dbReference type="EMBL" id="AAP95791.1"/>
    </source>
</evidence>
<evidence type="ECO:0008006" key="3">
    <source>
        <dbReference type="Google" id="ProtNLM"/>
    </source>
</evidence>
<dbReference type="KEGG" id="hdu:HD_0907"/>
<organism evidence="1 2">
    <name type="scientific">Haemophilus ducreyi (strain 35000HP / ATCC 700724)</name>
    <dbReference type="NCBI Taxonomy" id="233412"/>
    <lineage>
        <taxon>Bacteria</taxon>
        <taxon>Pseudomonadati</taxon>
        <taxon>Pseudomonadota</taxon>
        <taxon>Gammaproteobacteria</taxon>
        <taxon>Pasteurellales</taxon>
        <taxon>Pasteurellaceae</taxon>
        <taxon>Haemophilus</taxon>
    </lineage>
</organism>
<protein>
    <recommendedName>
        <fullName evidence="3">Abi-like protein</fullName>
    </recommendedName>
</protein>
<dbReference type="eggNOG" id="ENOG5030IG0">
    <property type="taxonomic scope" value="Bacteria"/>
</dbReference>
<accession>Q7VMR5</accession>
<evidence type="ECO:0000313" key="2">
    <source>
        <dbReference type="Proteomes" id="UP000001022"/>
    </source>
</evidence>
<keyword evidence="2" id="KW-1185">Reference proteome</keyword>
<reference evidence="2" key="1">
    <citation type="submission" date="2003-06" db="EMBL/GenBank/DDBJ databases">
        <title>The complete genome sequence of Haemophilus ducreyi.</title>
        <authorList>
            <person name="Munson R.S. Jr."/>
            <person name="Ray W.C."/>
            <person name="Mahairas G."/>
            <person name="Sabo P."/>
            <person name="Mungur R."/>
            <person name="Johnson L."/>
            <person name="Nguyen D."/>
            <person name="Wang J."/>
            <person name="Forst C."/>
            <person name="Hood L."/>
        </authorList>
    </citation>
    <scope>NUCLEOTIDE SEQUENCE [LARGE SCALE GENOMIC DNA]</scope>
    <source>
        <strain evidence="2">35000HP / ATCC 700724</strain>
    </source>
</reference>
<dbReference type="AlphaFoldDB" id="Q7VMR5"/>
<dbReference type="InterPro" id="IPR011664">
    <property type="entry name" value="Abi_system_AbiD/AbiF-like"/>
</dbReference>
<dbReference type="Pfam" id="PF07751">
    <property type="entry name" value="Abi_2"/>
    <property type="match status" value="1"/>
</dbReference>